<dbReference type="Gene3D" id="3.40.50.300">
    <property type="entry name" value="P-loop containing nucleotide triphosphate hydrolases"/>
    <property type="match status" value="1"/>
</dbReference>
<evidence type="ECO:0000313" key="5">
    <source>
        <dbReference type="Proteomes" id="UP001570511"/>
    </source>
</evidence>
<keyword evidence="5" id="KW-1185">Reference proteome</keyword>
<proteinExistence type="inferred from homology"/>
<dbReference type="PANTHER" id="PTHR30486:SF14">
    <property type="entry name" value="FLAGELLA ACCESSORY PROTEIN I"/>
    <property type="match status" value="1"/>
</dbReference>
<dbReference type="Pfam" id="PF00437">
    <property type="entry name" value="T2SSE"/>
    <property type="match status" value="1"/>
</dbReference>
<feature type="region of interest" description="Disordered" evidence="2">
    <location>
        <begin position="745"/>
        <end position="798"/>
    </location>
</feature>
<dbReference type="AlphaFoldDB" id="A0ABD5MG53"/>
<evidence type="ECO:0000256" key="2">
    <source>
        <dbReference type="SAM" id="MobiDB-lite"/>
    </source>
</evidence>
<sequence>MSPGRQTRETGTEPPVVPAPEPPDSSEAWYADDVRSQREVAPGVVVTVRDASAGVGFAYQIREPTLSAAAERALETVLEYFAGVESRRPLTRQGAAERAARGLPPKYRRVIDRLVDVSPAARRRIDYYAMCELRLLGSLTPIALDDRVDVVDLEGGTDGALVVHTENYAPAVTGFRADADFASSVAGERLRRYTVPFAGFDVEVVVHRDRLLGDDRFEAKYAVLEPDLLPGDEALIAECKERIWEANVEEVVEDRTAFIRERARRFLSRRLTARNTRAWLAATRYRARSALSAYGLGVPPVDRRYAQDRLDDLVYYVLRDYVGEGVLTVPIRDPNLEDVEANRVGERVKVVPRADVVRAGERVPTNLAFETETAFVNVVTQLAAADGVELSASQPSAKVNLRPAGVAPDASGHGETIRCAVALPVISEDGPHVSIRKQSASPLTPIDLVGFGSIPTELVTLLWLCYEHHRVVLFSGPTGAGKTTLMNAHMPFIPYDHRPISIDEGSREVYLPHETGVSLTTREHENAYKRVSMADLMTEANYLNPDVEVIAEVNTPESFETFAEVLNTGHGVVGTTHAEDVETLVNRVVEQGLPVYLLRELDLVVFPRRVDGERYVGSVVELLSETDYEALPASARTGIVEKDGATLYYNTLLWRETDGSFAMAYDHPTLGGDGAATDGAAHRLALRVFDRIAAATDREVEAIEREFRRKQGYVEYLVQEEVTDVDSLFGFLSDLRTDEAATVERVRRQRAHQSAAAEGTGGSSPADASRPDGSASGGETRPGGASPDRTDGRRGRGR</sequence>
<gene>
    <name evidence="4" type="ORF">OS889_04725</name>
</gene>
<name>A0ABD5MG53_9EURY</name>
<feature type="compositionally biased region" description="Basic and acidic residues" evidence="2">
    <location>
        <begin position="788"/>
        <end position="798"/>
    </location>
</feature>
<dbReference type="RefSeq" id="WP_372387755.1">
    <property type="nucleotide sequence ID" value="NZ_JBGNYA010000001.1"/>
</dbReference>
<dbReference type="Gene3D" id="3.30.450.380">
    <property type="match status" value="1"/>
</dbReference>
<dbReference type="EMBL" id="JBGNYA010000001">
    <property type="protein sequence ID" value="MFA1610306.1"/>
    <property type="molecule type" value="Genomic_DNA"/>
</dbReference>
<feature type="compositionally biased region" description="Basic and acidic residues" evidence="2">
    <location>
        <begin position="1"/>
        <end position="11"/>
    </location>
</feature>
<organism evidence="4 5">
    <name type="scientific">Halobellus rubicundus</name>
    <dbReference type="NCBI Taxonomy" id="2996466"/>
    <lineage>
        <taxon>Archaea</taxon>
        <taxon>Methanobacteriati</taxon>
        <taxon>Methanobacteriota</taxon>
        <taxon>Stenosarchaea group</taxon>
        <taxon>Halobacteria</taxon>
        <taxon>Halobacteriales</taxon>
        <taxon>Haloferacaceae</taxon>
        <taxon>Halobellus</taxon>
    </lineage>
</organism>
<evidence type="ECO:0000256" key="1">
    <source>
        <dbReference type="ARBA" id="ARBA00006611"/>
    </source>
</evidence>
<dbReference type="SUPFAM" id="SSF52540">
    <property type="entry name" value="P-loop containing nucleoside triphosphate hydrolases"/>
    <property type="match status" value="1"/>
</dbReference>
<comment type="similarity">
    <text evidence="1">Belongs to the GSP E family.</text>
</comment>
<dbReference type="Proteomes" id="UP001570511">
    <property type="component" value="Unassembled WGS sequence"/>
</dbReference>
<reference evidence="4 5" key="1">
    <citation type="submission" date="2024-08" db="EMBL/GenBank/DDBJ databases">
        <title>Halobellus sp. MBLA0158 whole genome sequence.</title>
        <authorList>
            <person name="Hwang C.Y."/>
            <person name="Cho E.-S."/>
            <person name="Seo M.-J."/>
        </authorList>
    </citation>
    <scope>NUCLEOTIDE SEQUENCE [LARGE SCALE GENOMIC DNA]</scope>
    <source>
        <strain evidence="4 5">MBLA0158</strain>
    </source>
</reference>
<dbReference type="InterPro" id="IPR050921">
    <property type="entry name" value="T4SS_GSP_E_ATPase"/>
</dbReference>
<dbReference type="InterPro" id="IPR001482">
    <property type="entry name" value="T2SS/T4SS_dom"/>
</dbReference>
<evidence type="ECO:0000313" key="4">
    <source>
        <dbReference type="EMBL" id="MFA1610306.1"/>
    </source>
</evidence>
<accession>A0ABD5MG53</accession>
<comment type="caution">
    <text evidence="4">The sequence shown here is derived from an EMBL/GenBank/DDBJ whole genome shotgun (WGS) entry which is preliminary data.</text>
</comment>
<feature type="region of interest" description="Disordered" evidence="2">
    <location>
        <begin position="1"/>
        <end position="27"/>
    </location>
</feature>
<protein>
    <submittedName>
        <fullName evidence="4">Type II/IV secretion system ATPase subunit</fullName>
    </submittedName>
</protein>
<dbReference type="InterPro" id="IPR027417">
    <property type="entry name" value="P-loop_NTPase"/>
</dbReference>
<evidence type="ECO:0000259" key="3">
    <source>
        <dbReference type="Pfam" id="PF00437"/>
    </source>
</evidence>
<dbReference type="PANTHER" id="PTHR30486">
    <property type="entry name" value="TWITCHING MOTILITY PROTEIN PILT"/>
    <property type="match status" value="1"/>
</dbReference>
<feature type="domain" description="Bacterial type II secretion system protein E" evidence="3">
    <location>
        <begin position="422"/>
        <end position="599"/>
    </location>
</feature>